<dbReference type="EMBL" id="LSNE01000005">
    <property type="protein sequence ID" value="KXI28893.1"/>
    <property type="molecule type" value="Genomic_DNA"/>
</dbReference>
<dbReference type="GO" id="GO:0016301">
    <property type="term" value="F:kinase activity"/>
    <property type="evidence" value="ECO:0007669"/>
    <property type="project" value="UniProtKB-UniRule"/>
</dbReference>
<dbReference type="SUPFAM" id="SSF56112">
    <property type="entry name" value="Protein kinase-like (PK-like)"/>
    <property type="match status" value="1"/>
</dbReference>
<dbReference type="AlphaFoldDB" id="A0A136A115"/>
<keyword evidence="4" id="KW-1185">Reference proteome</keyword>
<evidence type="ECO:0000256" key="2">
    <source>
        <dbReference type="PIRNR" id="PIRNR006221"/>
    </source>
</evidence>
<protein>
    <submittedName>
        <fullName evidence="3">Fructosamine kinase</fullName>
    </submittedName>
</protein>
<comment type="caution">
    <text evidence="3">The sequence shown here is derived from an EMBL/GenBank/DDBJ whole genome shotgun (WGS) entry which is preliminary data.</text>
</comment>
<gene>
    <name evidence="3" type="ORF">AX660_11930</name>
</gene>
<organism evidence="3 4">
    <name type="scientific">Paraglaciecola hydrolytica</name>
    <dbReference type="NCBI Taxonomy" id="1799789"/>
    <lineage>
        <taxon>Bacteria</taxon>
        <taxon>Pseudomonadati</taxon>
        <taxon>Pseudomonadota</taxon>
        <taxon>Gammaproteobacteria</taxon>
        <taxon>Alteromonadales</taxon>
        <taxon>Alteromonadaceae</taxon>
        <taxon>Paraglaciecola</taxon>
    </lineage>
</organism>
<dbReference type="STRING" id="1799789.AX660_11930"/>
<dbReference type="PANTHER" id="PTHR12149">
    <property type="entry name" value="FRUCTOSAMINE 3 KINASE-RELATED PROTEIN"/>
    <property type="match status" value="1"/>
</dbReference>
<keyword evidence="2 3" id="KW-0418">Kinase</keyword>
<dbReference type="Gene3D" id="3.30.200.20">
    <property type="entry name" value="Phosphorylase Kinase, domain 1"/>
    <property type="match status" value="1"/>
</dbReference>
<evidence type="ECO:0000313" key="3">
    <source>
        <dbReference type="EMBL" id="KXI28893.1"/>
    </source>
</evidence>
<dbReference type="InterPro" id="IPR016477">
    <property type="entry name" value="Fructo-/Ketosamine-3-kinase"/>
</dbReference>
<accession>A0A136A115</accession>
<evidence type="ECO:0000256" key="1">
    <source>
        <dbReference type="ARBA" id="ARBA00009460"/>
    </source>
</evidence>
<evidence type="ECO:0000313" key="4">
    <source>
        <dbReference type="Proteomes" id="UP000070299"/>
    </source>
</evidence>
<sequence length="290" mass="33671">MVLMWHFISDEIAKSIEREFICDDIREITSGQSHKAFKITDGRLRFFVKVNEIAHLGHFKAEIEGLEHLQKTNLFKVPKVICSGVVSDKSFLVLEFLTLQPGNNNNWYEFGQALANQHKNHTQDMYGWQEDNFIGLSPQVNQWHKKWHTFFAEQRIGFMLQLLAEKGHVLSNNIDQVVESVNRLLAGHNPPSSMLHGDLWSGNSGFHKDKPALFDPAFYYGDRETDLAMTELFNRLPDQFYQGYQETWPLNDAYEFRKPVYQLYHVLNHALLFGGSYLDSARSTLKNMEI</sequence>
<dbReference type="Proteomes" id="UP000070299">
    <property type="component" value="Unassembled WGS sequence"/>
</dbReference>
<dbReference type="Gene3D" id="3.90.1200.10">
    <property type="match status" value="1"/>
</dbReference>
<proteinExistence type="inferred from homology"/>
<keyword evidence="2" id="KW-0808">Transferase</keyword>
<name>A0A136A115_9ALTE</name>
<comment type="similarity">
    <text evidence="1 2">Belongs to the fructosamine kinase family.</text>
</comment>
<dbReference type="PIRSF" id="PIRSF006221">
    <property type="entry name" value="Ketosamine-3-kinase"/>
    <property type="match status" value="1"/>
</dbReference>
<dbReference type="Pfam" id="PF03881">
    <property type="entry name" value="Fructosamin_kin"/>
    <property type="match status" value="1"/>
</dbReference>
<dbReference type="InterPro" id="IPR011009">
    <property type="entry name" value="Kinase-like_dom_sf"/>
</dbReference>
<reference evidence="4" key="1">
    <citation type="submission" date="2016-02" db="EMBL/GenBank/DDBJ databases">
        <authorList>
            <person name="Schultz-Johansen M."/>
            <person name="Glaring M.A."/>
            <person name="Bech P.K."/>
            <person name="Stougaard P."/>
        </authorList>
    </citation>
    <scope>NUCLEOTIDE SEQUENCE [LARGE SCALE GENOMIC DNA]</scope>
    <source>
        <strain evidence="4">S66</strain>
    </source>
</reference>
<dbReference type="PANTHER" id="PTHR12149:SF8">
    <property type="entry name" value="PROTEIN-RIBULOSAMINE 3-KINASE"/>
    <property type="match status" value="1"/>
</dbReference>